<feature type="compositionally biased region" description="Low complexity" evidence="1">
    <location>
        <begin position="89"/>
        <end position="125"/>
    </location>
</feature>
<dbReference type="AlphaFoldDB" id="A0A1D7VDZ4"/>
<sequence>MRRIAQAGSVIGACGLVLFGSGAATAVTVPGESLLQAAVGADVGDVTGMVSGVICNNRLADFHYKSPVYKSPSPHPCINGPVRSGNSLNSGNFINHGNPNNSGNLSSTNGSTNSANSTSGSSVGSSNNIQRVFKILGF</sequence>
<evidence type="ECO:0008006" key="5">
    <source>
        <dbReference type="Google" id="ProtNLM"/>
    </source>
</evidence>
<dbReference type="OrthoDB" id="4324709at2"/>
<name>A0A1D7VDZ4_9ACTN</name>
<keyword evidence="2" id="KW-0732">Signal</keyword>
<feature type="signal peptide" evidence="2">
    <location>
        <begin position="1"/>
        <end position="26"/>
    </location>
</feature>
<keyword evidence="4" id="KW-1185">Reference proteome</keyword>
<dbReference type="RefSeq" id="WP_069566856.1">
    <property type="nucleotide sequence ID" value="NZ_CP017157.1"/>
</dbReference>
<dbReference type="EMBL" id="CP017157">
    <property type="protein sequence ID" value="AOP44973.1"/>
    <property type="molecule type" value="Genomic_DNA"/>
</dbReference>
<organism evidence="3 4">
    <name type="scientific">Streptomyces lydicus</name>
    <dbReference type="NCBI Taxonomy" id="47763"/>
    <lineage>
        <taxon>Bacteria</taxon>
        <taxon>Bacillati</taxon>
        <taxon>Actinomycetota</taxon>
        <taxon>Actinomycetes</taxon>
        <taxon>Kitasatosporales</taxon>
        <taxon>Streptomycetaceae</taxon>
        <taxon>Streptomyces</taxon>
    </lineage>
</organism>
<gene>
    <name evidence="3" type="ORF">SL103_00770</name>
</gene>
<accession>A0A1D7VDZ4</accession>
<evidence type="ECO:0000256" key="2">
    <source>
        <dbReference type="SAM" id="SignalP"/>
    </source>
</evidence>
<protein>
    <recommendedName>
        <fullName evidence="5">Chaplin domain-containing protein</fullName>
    </recommendedName>
</protein>
<feature type="chain" id="PRO_5039244957" description="Chaplin domain-containing protein" evidence="2">
    <location>
        <begin position="27"/>
        <end position="138"/>
    </location>
</feature>
<proteinExistence type="predicted"/>
<dbReference type="Proteomes" id="UP000094094">
    <property type="component" value="Chromosome"/>
</dbReference>
<dbReference type="KEGG" id="slc:SL103_00770"/>
<reference evidence="3 4" key="1">
    <citation type="submission" date="2016-09" db="EMBL/GenBank/DDBJ databases">
        <title>Complete genome sequencing of Streptomyces lydicus 103 and metabolic pathways analysis of antibiotic biosynthesis.</title>
        <authorList>
            <person name="Jia N."/>
            <person name="Ding M.-Z."/>
            <person name="Gao F."/>
            <person name="Yuan Y.-J."/>
        </authorList>
    </citation>
    <scope>NUCLEOTIDE SEQUENCE [LARGE SCALE GENOMIC DNA]</scope>
    <source>
        <strain evidence="3 4">103</strain>
    </source>
</reference>
<evidence type="ECO:0000313" key="4">
    <source>
        <dbReference type="Proteomes" id="UP000094094"/>
    </source>
</evidence>
<evidence type="ECO:0000313" key="3">
    <source>
        <dbReference type="EMBL" id="AOP44973.1"/>
    </source>
</evidence>
<feature type="region of interest" description="Disordered" evidence="1">
    <location>
        <begin position="88"/>
        <end position="125"/>
    </location>
</feature>
<evidence type="ECO:0000256" key="1">
    <source>
        <dbReference type="SAM" id="MobiDB-lite"/>
    </source>
</evidence>